<dbReference type="RefSeq" id="WP_188968218.1">
    <property type="nucleotide sequence ID" value="NZ_BMKW01000007.1"/>
</dbReference>
<accession>A0A917KN94</accession>
<reference evidence="3" key="2">
    <citation type="submission" date="2020-09" db="EMBL/GenBank/DDBJ databases">
        <authorList>
            <person name="Sun Q."/>
            <person name="Zhou Y."/>
        </authorList>
    </citation>
    <scope>NUCLEOTIDE SEQUENCE</scope>
    <source>
        <strain evidence="3">CGMCC 1.3617</strain>
    </source>
</reference>
<dbReference type="AlphaFoldDB" id="A0A917KN94"/>
<keyword evidence="2" id="KW-0472">Membrane</keyword>
<evidence type="ECO:0000313" key="3">
    <source>
        <dbReference type="EMBL" id="GGJ22016.1"/>
    </source>
</evidence>
<reference evidence="3" key="1">
    <citation type="journal article" date="2014" name="Int. J. Syst. Evol. Microbiol.">
        <title>Complete genome sequence of Corynebacterium casei LMG S-19264T (=DSM 44701T), isolated from a smear-ripened cheese.</title>
        <authorList>
            <consortium name="US DOE Joint Genome Institute (JGI-PGF)"/>
            <person name="Walter F."/>
            <person name="Albersmeier A."/>
            <person name="Kalinowski J."/>
            <person name="Ruckert C."/>
        </authorList>
    </citation>
    <scope>NUCLEOTIDE SEQUENCE</scope>
    <source>
        <strain evidence="3">CGMCC 1.3617</strain>
    </source>
</reference>
<evidence type="ECO:0000313" key="4">
    <source>
        <dbReference type="Proteomes" id="UP000661507"/>
    </source>
</evidence>
<keyword evidence="2" id="KW-1133">Transmembrane helix</keyword>
<dbReference type="Proteomes" id="UP000661507">
    <property type="component" value="Unassembled WGS sequence"/>
</dbReference>
<protein>
    <submittedName>
        <fullName evidence="3">Uncharacterized protein</fullName>
    </submittedName>
</protein>
<keyword evidence="4" id="KW-1185">Reference proteome</keyword>
<feature type="transmembrane region" description="Helical" evidence="2">
    <location>
        <begin position="69"/>
        <end position="87"/>
    </location>
</feature>
<keyword evidence="2" id="KW-0812">Transmembrane</keyword>
<proteinExistence type="predicted"/>
<organism evidence="3 4">
    <name type="scientific">Neoroseomonas lacus</name>
    <dbReference type="NCBI Taxonomy" id="287609"/>
    <lineage>
        <taxon>Bacteria</taxon>
        <taxon>Pseudomonadati</taxon>
        <taxon>Pseudomonadota</taxon>
        <taxon>Alphaproteobacteria</taxon>
        <taxon>Acetobacterales</taxon>
        <taxon>Acetobacteraceae</taxon>
        <taxon>Neoroseomonas</taxon>
    </lineage>
</organism>
<sequence>MPGAYALSVKSDLSDRLIDLEVEAAGEAAAAAVDTAWWSRLATLLLVLGLLALGAFWVVAILPGRSASGLLVASIGAASLLIVWSTTNPSQAAQAARQRGAIWTDLTRQARQQRRAAGEGQEAQLWATYQWLLAQRDALRSGRPMPSQTPVFAPDAAEVDQ</sequence>
<evidence type="ECO:0000256" key="1">
    <source>
        <dbReference type="SAM" id="MobiDB-lite"/>
    </source>
</evidence>
<gene>
    <name evidence="3" type="ORF">GCM10011320_31570</name>
</gene>
<evidence type="ECO:0000256" key="2">
    <source>
        <dbReference type="SAM" id="Phobius"/>
    </source>
</evidence>
<name>A0A917KN94_9PROT</name>
<dbReference type="EMBL" id="BMKW01000007">
    <property type="protein sequence ID" value="GGJ22016.1"/>
    <property type="molecule type" value="Genomic_DNA"/>
</dbReference>
<feature type="region of interest" description="Disordered" evidence="1">
    <location>
        <begin position="142"/>
        <end position="161"/>
    </location>
</feature>
<comment type="caution">
    <text evidence="3">The sequence shown here is derived from an EMBL/GenBank/DDBJ whole genome shotgun (WGS) entry which is preliminary data.</text>
</comment>
<feature type="transmembrane region" description="Helical" evidence="2">
    <location>
        <begin position="41"/>
        <end position="62"/>
    </location>
</feature>